<feature type="region of interest" description="Disordered" evidence="8">
    <location>
        <begin position="1"/>
        <end position="119"/>
    </location>
</feature>
<comment type="similarity">
    <text evidence="3">Belongs to the GORAB family.</text>
</comment>
<evidence type="ECO:0000256" key="3">
    <source>
        <dbReference type="ARBA" id="ARBA00005599"/>
    </source>
</evidence>
<dbReference type="PANTHER" id="PTHR21470:SF2">
    <property type="entry name" value="RAB6-INTERACTING GOLGIN"/>
    <property type="match status" value="1"/>
</dbReference>
<evidence type="ECO:0000256" key="1">
    <source>
        <dbReference type="ARBA" id="ARBA00004496"/>
    </source>
</evidence>
<dbReference type="EMBL" id="OB661216">
    <property type="protein sequence ID" value="CAD7227673.1"/>
    <property type="molecule type" value="Genomic_DNA"/>
</dbReference>
<feature type="compositionally biased region" description="Basic and acidic residues" evidence="8">
    <location>
        <begin position="1"/>
        <end position="27"/>
    </location>
</feature>
<dbReference type="OrthoDB" id="9909311at2759"/>
<dbReference type="PANTHER" id="PTHR21470">
    <property type="entry name" value="RAB6-INTERACTING PROTEIN GORAB"/>
    <property type="match status" value="1"/>
</dbReference>
<proteinExistence type="inferred from homology"/>
<organism evidence="9">
    <name type="scientific">Cyprideis torosa</name>
    <dbReference type="NCBI Taxonomy" id="163714"/>
    <lineage>
        <taxon>Eukaryota</taxon>
        <taxon>Metazoa</taxon>
        <taxon>Ecdysozoa</taxon>
        <taxon>Arthropoda</taxon>
        <taxon>Crustacea</taxon>
        <taxon>Oligostraca</taxon>
        <taxon>Ostracoda</taxon>
        <taxon>Podocopa</taxon>
        <taxon>Podocopida</taxon>
        <taxon>Cytherocopina</taxon>
        <taxon>Cytheroidea</taxon>
        <taxon>Cytherideidae</taxon>
        <taxon>Cyprideis</taxon>
    </lineage>
</organism>
<evidence type="ECO:0000256" key="2">
    <source>
        <dbReference type="ARBA" id="ARBA00004555"/>
    </source>
</evidence>
<gene>
    <name evidence="9" type="ORF">CTOB1V02_LOCUS5573</name>
</gene>
<reference evidence="9" key="1">
    <citation type="submission" date="2020-11" db="EMBL/GenBank/DDBJ databases">
        <authorList>
            <person name="Tran Van P."/>
        </authorList>
    </citation>
    <scope>NUCLEOTIDE SEQUENCE</scope>
</reference>
<feature type="compositionally biased region" description="Polar residues" evidence="8">
    <location>
        <begin position="70"/>
        <end position="88"/>
    </location>
</feature>
<dbReference type="GO" id="GO:0005794">
    <property type="term" value="C:Golgi apparatus"/>
    <property type="evidence" value="ECO:0007669"/>
    <property type="project" value="UniProtKB-SubCell"/>
</dbReference>
<keyword evidence="5" id="KW-0963">Cytoplasm</keyword>
<evidence type="ECO:0000256" key="7">
    <source>
        <dbReference type="ARBA" id="ARBA00023054"/>
    </source>
</evidence>
<evidence type="ECO:0000256" key="4">
    <source>
        <dbReference type="ARBA" id="ARBA00014130"/>
    </source>
</evidence>
<protein>
    <recommendedName>
        <fullName evidence="4">RAB6-interacting golgin</fullName>
    </recommendedName>
</protein>
<dbReference type="AlphaFoldDB" id="A0A7R8WEH1"/>
<name>A0A7R8WEH1_9CRUS</name>
<evidence type="ECO:0000256" key="8">
    <source>
        <dbReference type="SAM" id="MobiDB-lite"/>
    </source>
</evidence>
<comment type="subcellular location">
    <subcellularLocation>
        <location evidence="1">Cytoplasm</location>
    </subcellularLocation>
    <subcellularLocation>
        <location evidence="2">Golgi apparatus</location>
    </subcellularLocation>
</comment>
<sequence length="200" mass="21934">MKSRNGKRDTFDGFTPEDVKKVHEHGVAHSSTLGKKPSASVKPNTAALESKSSIENVKEAEKLASPRPASHTTAQQSTNKSVDQTSAPFTGEDEGGTKEESLPSLTPSPSTASLAGGSLPSQVRELANLDEADRIKELNTKKKRELTRAIAERRKRTMKENDELREIQAELQKLDDLVGKDVRILRDRIETATLEYGEAQ</sequence>
<feature type="compositionally biased region" description="Low complexity" evidence="8">
    <location>
        <begin position="102"/>
        <end position="115"/>
    </location>
</feature>
<evidence type="ECO:0000313" key="9">
    <source>
        <dbReference type="EMBL" id="CAD7227673.1"/>
    </source>
</evidence>
<accession>A0A7R8WEH1</accession>
<dbReference type="InterPro" id="IPR007033">
    <property type="entry name" value="GORAB"/>
</dbReference>
<evidence type="ECO:0000256" key="5">
    <source>
        <dbReference type="ARBA" id="ARBA00022490"/>
    </source>
</evidence>
<dbReference type="GO" id="GO:1905515">
    <property type="term" value="P:non-motile cilium assembly"/>
    <property type="evidence" value="ECO:0007669"/>
    <property type="project" value="TreeGrafter"/>
</dbReference>
<keyword evidence="6" id="KW-0333">Golgi apparatus</keyword>
<evidence type="ECO:0000256" key="6">
    <source>
        <dbReference type="ARBA" id="ARBA00023034"/>
    </source>
</evidence>
<keyword evidence="7" id="KW-0175">Coiled coil</keyword>